<reference evidence="2" key="1">
    <citation type="journal article" date="2020" name="Nature">
        <title>Giant virus diversity and host interactions through global metagenomics.</title>
        <authorList>
            <person name="Schulz F."/>
            <person name="Roux S."/>
            <person name="Paez-Espino D."/>
            <person name="Jungbluth S."/>
            <person name="Walsh D.A."/>
            <person name="Denef V.J."/>
            <person name="McMahon K.D."/>
            <person name="Konstantinidis K.T."/>
            <person name="Eloe-Fadrosh E.A."/>
            <person name="Kyrpides N.C."/>
            <person name="Woyke T."/>
        </authorList>
    </citation>
    <scope>NUCLEOTIDE SEQUENCE</scope>
    <source>
        <strain evidence="2">GVMAG-S-1062768-28</strain>
    </source>
</reference>
<feature type="region of interest" description="Disordered" evidence="1">
    <location>
        <begin position="158"/>
        <end position="209"/>
    </location>
</feature>
<organism evidence="2">
    <name type="scientific">viral metagenome</name>
    <dbReference type="NCBI Taxonomy" id="1070528"/>
    <lineage>
        <taxon>unclassified sequences</taxon>
        <taxon>metagenomes</taxon>
        <taxon>organismal metagenomes</taxon>
    </lineage>
</organism>
<protein>
    <submittedName>
        <fullName evidence="2">Uncharacterized protein</fullName>
    </submittedName>
</protein>
<dbReference type="AlphaFoldDB" id="A0A6C0JU62"/>
<dbReference type="EMBL" id="MN740694">
    <property type="protein sequence ID" value="QHU07957.1"/>
    <property type="molecule type" value="Genomic_DNA"/>
</dbReference>
<proteinExistence type="predicted"/>
<feature type="compositionally biased region" description="Acidic residues" evidence="1">
    <location>
        <begin position="161"/>
        <end position="193"/>
    </location>
</feature>
<name>A0A6C0JU62_9ZZZZ</name>
<evidence type="ECO:0000313" key="2">
    <source>
        <dbReference type="EMBL" id="QHU07957.1"/>
    </source>
</evidence>
<accession>A0A6C0JU62</accession>
<sequence>MTCNYLITSGDRIGQHCGDEGLYVDGRKVRCEGCKDRLWPVDRFACRRTFFMGPRKGQACGKTTVFADGICSACRKTSGVIKKNLLARADELWGPIVRIADKTPFSSNDETCRPVGKPAQTIPIPEAIETHYRLHPETEYQTDQYDPRLTTQQQNDFFAAGDDDGDIVVDLRDDDDSQDEDYVPMPSSDEESLEHDTYNEPLETDETRDQRDIQDAKHLLGNDPACEVCGCRNADNRVVFEGNETVHWYCDPCACEEIRLREKQCEFVHPEDHDSDTLCRRCGKGEALDFVFHNGCLRAACVDCITEINKEKEEHLRKVGLDQMEKDMYDDFQKANGREDLLLKMQQTKHKEDEILVECFGELLVAKTYTDAVADVRQMLKKCNNIQIHEVERLDEWTLYINRTYTIHFPNGLWDTDHFEAELTKGMRNVWINM</sequence>
<evidence type="ECO:0000256" key="1">
    <source>
        <dbReference type="SAM" id="MobiDB-lite"/>
    </source>
</evidence>